<reference evidence="3 5" key="1">
    <citation type="submission" date="2018-04" db="EMBL/GenBank/DDBJ databases">
        <title>Complete genome sequences of Streptomyces griseoviridis K61 and characterization of antagonistic properties of biological control agents.</title>
        <authorList>
            <person name="Mariita R.M."/>
            <person name="Sello J.K."/>
        </authorList>
    </citation>
    <scope>NUCLEOTIDE SEQUENCE [LARGE SCALE GENOMIC DNA]</scope>
    <source>
        <strain evidence="3 5">K61</strain>
    </source>
</reference>
<name>A0A3Q9KMY7_STRGD</name>
<keyword evidence="1" id="KW-0472">Membrane</keyword>
<dbReference type="RefSeq" id="WP_127177589.1">
    <property type="nucleotide sequence ID" value="NZ_CP029078.1"/>
</dbReference>
<gene>
    <name evidence="3" type="ORF">DDJ31_28670</name>
    <name evidence="2" type="ORF">ELQ87_10635</name>
</gene>
<feature type="transmembrane region" description="Helical" evidence="1">
    <location>
        <begin position="100"/>
        <end position="121"/>
    </location>
</feature>
<keyword evidence="1" id="KW-0812">Transmembrane</keyword>
<evidence type="ECO:0000313" key="3">
    <source>
        <dbReference type="EMBL" id="QCN88455.1"/>
    </source>
</evidence>
<dbReference type="EMBL" id="CP029078">
    <property type="protein sequence ID" value="QCN88455.1"/>
    <property type="molecule type" value="Genomic_DNA"/>
</dbReference>
<keyword evidence="5" id="KW-1185">Reference proteome</keyword>
<dbReference type="KEGG" id="sgd:ELQ87_10635"/>
<keyword evidence="1" id="KW-1133">Transmembrane helix</keyword>
<evidence type="ECO:0000313" key="4">
    <source>
        <dbReference type="Proteomes" id="UP000271291"/>
    </source>
</evidence>
<dbReference type="AlphaFoldDB" id="A0A3Q9KMY7"/>
<evidence type="ECO:0000313" key="5">
    <source>
        <dbReference type="Proteomes" id="UP000501753"/>
    </source>
</evidence>
<dbReference type="OrthoDB" id="3872634at2"/>
<evidence type="ECO:0000313" key="2">
    <source>
        <dbReference type="EMBL" id="AZS84692.1"/>
    </source>
</evidence>
<dbReference type="Proteomes" id="UP000271291">
    <property type="component" value="Chromosome"/>
</dbReference>
<accession>A0A3Q9KMY7</accession>
<feature type="transmembrane region" description="Helical" evidence="1">
    <location>
        <begin position="128"/>
        <end position="146"/>
    </location>
</feature>
<dbReference type="EMBL" id="CP034687">
    <property type="protein sequence ID" value="AZS84692.1"/>
    <property type="molecule type" value="Genomic_DNA"/>
</dbReference>
<sequence>MSGLVNALVIAAVVVLVIVRQFRAQPIGTGRRWWLLPVILGFVALREPGLVDSHHPTTSVTLLAVELLVGLAIGAGWAWTTRIWTEPDGTVWSKSTKTSVAVWTVGIAVRVGLYALGSALGVHQHSSALLVALAATLLVRSGILYWRSQSLTTATGAGPAYGDRMARPARKERV</sequence>
<feature type="transmembrane region" description="Helical" evidence="1">
    <location>
        <begin position="60"/>
        <end position="80"/>
    </location>
</feature>
<evidence type="ECO:0000256" key="1">
    <source>
        <dbReference type="SAM" id="Phobius"/>
    </source>
</evidence>
<reference evidence="2 4" key="2">
    <citation type="submission" date="2018-12" db="EMBL/GenBank/DDBJ databases">
        <title>Streptomyces griseoviridis F1-27 complete genome.</title>
        <authorList>
            <person name="Mariita R.M."/>
            <person name="Sello J.K."/>
        </authorList>
    </citation>
    <scope>NUCLEOTIDE SEQUENCE [LARGE SCALE GENOMIC DNA]</scope>
    <source>
        <strain evidence="2 4">F1-27</strain>
    </source>
</reference>
<organism evidence="2 4">
    <name type="scientific">Streptomyces griseoviridis</name>
    <dbReference type="NCBI Taxonomy" id="45398"/>
    <lineage>
        <taxon>Bacteria</taxon>
        <taxon>Bacillati</taxon>
        <taxon>Actinomycetota</taxon>
        <taxon>Actinomycetes</taxon>
        <taxon>Kitasatosporales</taxon>
        <taxon>Streptomycetaceae</taxon>
        <taxon>Streptomyces</taxon>
    </lineage>
</organism>
<proteinExistence type="predicted"/>
<protein>
    <submittedName>
        <fullName evidence="3">DUF1453 domain-containing protein</fullName>
    </submittedName>
    <submittedName>
        <fullName evidence="2">DUF1453 family protein</fullName>
    </submittedName>
</protein>
<dbReference type="Proteomes" id="UP000501753">
    <property type="component" value="Chromosome"/>
</dbReference>